<feature type="compositionally biased region" description="Basic residues" evidence="3">
    <location>
        <begin position="1"/>
        <end position="11"/>
    </location>
</feature>
<dbReference type="InterPro" id="IPR012337">
    <property type="entry name" value="RNaseH-like_sf"/>
</dbReference>
<dbReference type="Gene3D" id="1.20.58.1880">
    <property type="match status" value="1"/>
</dbReference>
<dbReference type="GO" id="GO:0017053">
    <property type="term" value="C:transcription repressor complex"/>
    <property type="evidence" value="ECO:0007669"/>
    <property type="project" value="InterPro"/>
</dbReference>
<accession>A0A9N7NPH5</accession>
<dbReference type="GO" id="GO:0005654">
    <property type="term" value="C:nucleoplasm"/>
    <property type="evidence" value="ECO:0007669"/>
    <property type="project" value="TreeGrafter"/>
</dbReference>
<dbReference type="InterPro" id="IPR006580">
    <property type="entry name" value="Znf_TTF"/>
</dbReference>
<dbReference type="InterPro" id="IPR010561">
    <property type="entry name" value="LIN-9/ALY1"/>
</dbReference>
<dbReference type="PANTHER" id="PTHR21689">
    <property type="entry name" value="LIN-9"/>
    <property type="match status" value="1"/>
</dbReference>
<feature type="compositionally biased region" description="Basic residues" evidence="3">
    <location>
        <begin position="449"/>
        <end position="459"/>
    </location>
</feature>
<comment type="subcellular location">
    <subcellularLocation>
        <location evidence="1">Nucleus</location>
    </subcellularLocation>
</comment>
<dbReference type="GO" id="GO:0006351">
    <property type="term" value="P:DNA-templated transcription"/>
    <property type="evidence" value="ECO:0007669"/>
    <property type="project" value="InterPro"/>
</dbReference>
<dbReference type="OrthoDB" id="2339771at2759"/>
<dbReference type="Pfam" id="PF00249">
    <property type="entry name" value="Myb_DNA-binding"/>
    <property type="match status" value="1"/>
</dbReference>
<feature type="compositionally biased region" description="Basic residues" evidence="3">
    <location>
        <begin position="131"/>
        <end position="140"/>
    </location>
</feature>
<feature type="region of interest" description="Disordered" evidence="3">
    <location>
        <begin position="237"/>
        <end position="267"/>
    </location>
</feature>
<feature type="domain" description="DIRP" evidence="5">
    <location>
        <begin position="601"/>
        <end position="702"/>
    </location>
</feature>
<gene>
    <name evidence="6" type="ORF">SHERM_02622</name>
</gene>
<feature type="domain" description="TTF-type" evidence="4">
    <location>
        <begin position="1193"/>
        <end position="1278"/>
    </location>
</feature>
<feature type="compositionally biased region" description="Low complexity" evidence="3">
    <location>
        <begin position="1096"/>
        <end position="1105"/>
    </location>
</feature>
<feature type="region of interest" description="Disordered" evidence="3">
    <location>
        <begin position="283"/>
        <end position="308"/>
    </location>
</feature>
<dbReference type="GO" id="GO:0051726">
    <property type="term" value="P:regulation of cell cycle"/>
    <property type="evidence" value="ECO:0007669"/>
    <property type="project" value="TreeGrafter"/>
</dbReference>
<dbReference type="InterPro" id="IPR009057">
    <property type="entry name" value="Homeodomain-like_sf"/>
</dbReference>
<dbReference type="InterPro" id="IPR001005">
    <property type="entry name" value="SANT/Myb"/>
</dbReference>
<evidence type="ECO:0000256" key="2">
    <source>
        <dbReference type="ARBA" id="ARBA00023242"/>
    </source>
</evidence>
<dbReference type="GO" id="GO:0003677">
    <property type="term" value="F:DNA binding"/>
    <property type="evidence" value="ECO:0007669"/>
    <property type="project" value="TreeGrafter"/>
</dbReference>
<feature type="region of interest" description="Disordered" evidence="3">
    <location>
        <begin position="999"/>
        <end position="1018"/>
    </location>
</feature>
<dbReference type="InterPro" id="IPR033471">
    <property type="entry name" value="DIRP"/>
</dbReference>
<feature type="region of interest" description="Disordered" evidence="3">
    <location>
        <begin position="1080"/>
        <end position="1115"/>
    </location>
</feature>
<dbReference type="GO" id="GO:0006357">
    <property type="term" value="P:regulation of transcription by RNA polymerase II"/>
    <property type="evidence" value="ECO:0007669"/>
    <property type="project" value="TreeGrafter"/>
</dbReference>
<organism evidence="6 7">
    <name type="scientific">Striga hermonthica</name>
    <name type="common">Purple witchweed</name>
    <name type="synonym">Buchnera hermonthica</name>
    <dbReference type="NCBI Taxonomy" id="68872"/>
    <lineage>
        <taxon>Eukaryota</taxon>
        <taxon>Viridiplantae</taxon>
        <taxon>Streptophyta</taxon>
        <taxon>Embryophyta</taxon>
        <taxon>Tracheophyta</taxon>
        <taxon>Spermatophyta</taxon>
        <taxon>Magnoliopsida</taxon>
        <taxon>eudicotyledons</taxon>
        <taxon>Gunneridae</taxon>
        <taxon>Pentapetalae</taxon>
        <taxon>asterids</taxon>
        <taxon>lamiids</taxon>
        <taxon>Lamiales</taxon>
        <taxon>Orobanchaceae</taxon>
        <taxon>Buchnereae</taxon>
        <taxon>Striga</taxon>
    </lineage>
</organism>
<feature type="compositionally biased region" description="Basic and acidic residues" evidence="3">
    <location>
        <begin position="283"/>
        <end position="294"/>
    </location>
</feature>
<dbReference type="GO" id="GO:0046983">
    <property type="term" value="F:protein dimerization activity"/>
    <property type="evidence" value="ECO:0007669"/>
    <property type="project" value="InterPro"/>
</dbReference>
<evidence type="ECO:0000313" key="7">
    <source>
        <dbReference type="Proteomes" id="UP001153555"/>
    </source>
</evidence>
<keyword evidence="2" id="KW-0539">Nucleus</keyword>
<comment type="caution">
    <text evidence="6">The sequence shown here is derived from an EMBL/GenBank/DDBJ whole genome shotgun (WGS) entry which is preliminary data.</text>
</comment>
<evidence type="ECO:0000259" key="5">
    <source>
        <dbReference type="SMART" id="SM01135"/>
    </source>
</evidence>
<feature type="region of interest" description="Disordered" evidence="3">
    <location>
        <begin position="373"/>
        <end position="503"/>
    </location>
</feature>
<dbReference type="InterPro" id="IPR008906">
    <property type="entry name" value="HATC_C_dom"/>
</dbReference>
<name>A0A9N7NPH5_STRHE</name>
<evidence type="ECO:0000259" key="4">
    <source>
        <dbReference type="SMART" id="SM00597"/>
    </source>
</evidence>
<evidence type="ECO:0000313" key="6">
    <source>
        <dbReference type="EMBL" id="CAA0834815.1"/>
    </source>
</evidence>
<dbReference type="SMART" id="SM01135">
    <property type="entry name" value="DIRP"/>
    <property type="match status" value="1"/>
</dbReference>
<dbReference type="Proteomes" id="UP001153555">
    <property type="component" value="Unassembled WGS sequence"/>
</dbReference>
<proteinExistence type="predicted"/>
<dbReference type="PANTHER" id="PTHR21689:SF2">
    <property type="entry name" value="PROTEIN LIN-9 HOMOLOG"/>
    <property type="match status" value="1"/>
</dbReference>
<dbReference type="EMBL" id="CACSLK010028053">
    <property type="protein sequence ID" value="CAA0834815.1"/>
    <property type="molecule type" value="Genomic_DNA"/>
</dbReference>
<dbReference type="SMART" id="SM00597">
    <property type="entry name" value="ZnF_TTF"/>
    <property type="match status" value="1"/>
</dbReference>
<dbReference type="SUPFAM" id="SSF53098">
    <property type="entry name" value="Ribonuclease H-like"/>
    <property type="match status" value="1"/>
</dbReference>
<feature type="compositionally biased region" description="Polar residues" evidence="3">
    <location>
        <begin position="419"/>
        <end position="435"/>
    </location>
</feature>
<dbReference type="Pfam" id="PF06584">
    <property type="entry name" value="DIRP"/>
    <property type="match status" value="1"/>
</dbReference>
<dbReference type="Pfam" id="PF05699">
    <property type="entry name" value="Dimer_Tnp_hAT"/>
    <property type="match status" value="1"/>
</dbReference>
<feature type="region of interest" description="Disordered" evidence="3">
    <location>
        <begin position="1"/>
        <end position="39"/>
    </location>
</feature>
<dbReference type="SUPFAM" id="SSF46689">
    <property type="entry name" value="Homeodomain-like"/>
    <property type="match status" value="1"/>
</dbReference>
<protein>
    <submittedName>
        <fullName evidence="6">Protein ALWAYS EARLY 3</fullName>
    </submittedName>
</protein>
<keyword evidence="7" id="KW-1185">Reference proteome</keyword>
<evidence type="ECO:0000256" key="3">
    <source>
        <dbReference type="SAM" id="MobiDB-lite"/>
    </source>
</evidence>
<reference evidence="6" key="1">
    <citation type="submission" date="2019-12" db="EMBL/GenBank/DDBJ databases">
        <authorList>
            <person name="Scholes J."/>
        </authorList>
    </citation>
    <scope>NUCLEOTIDE SEQUENCE</scope>
</reference>
<sequence length="1651" mass="186832">MGPLRKSRSVNRRYINEVSPSKDGDSAQRSNSKKRKLSDMLGPRWATEELTCFYDAYRKYGKDWKKVAGAVRNRSSEMVEAIYTMNRAYLSLPHGTASATGLIAMVTDHYSNLAGSESDQEGMYGVGTSKKSQKRVRGKARPMTSKAPDDQFVSHSQTIASDYVFLSLTKKKRSGGNRHCPVGKRTPRFPVSVSYENVDGDKFVSPTRQGLKIKAYANDDEVAHEIAIALAEASHIGGSPQVSRTPNKRPVSVMPSPSRRVQQKHSLRDMADTKILATDMDKELEASTESDKGELSMYVHSSRKEARKLEDKRFEVDSNSEDNLEDSVEEYNGTEEDKISGVTGDKKVLFRKDDTPAFDALQTLADLSLMMPTENEDDSEVQLKDEEVSSEVMHMNQPKEKGRYSGVKMKGHPALSRSEIASNKKSRTGKTSVLNVSAVPEENQDSHRSIPKTSRRKQKLQMPKSESQPDVCLSESPGIGSGDAGKMLISSNNKSSQSASTNLVKTAETYSVADLREEGSDPAQSDVHVLVADQVNLPKVRSRRKMHLRKPEFLKDLKFPDKISTELPLASIHDGESSFKEKLSSCLENPHLRRWCTYEWFYSAIDYPWFAKREFVEYLYHVGLGHMPRLTRVEWGVIRSSLGKPRRFSEQFLREEKQKLNQYRFSVRKHYSELRDGVREGLPTDLARPLSVGQRVIAIHPKTRELHDGSVLTVDHSRCRVQFHRRELGVEFVMDIDCMPLNPYENMPALLGRQSIAVDNFFENLSGMEVNERPPEFMKLGPGDNVVNNNVISQLGPAGFLKHTKVASANANSQSKNVSETSSYQQTSYFQIHAKEADVRALTELTRALDRKDAVVMELRHLNDDVFENQKNGDSSLKESEPFKKHYAAVLIQLNEANDQVSSALYCLRQRNTYQGSIPLALPKPGSYSAYPGDGFPLDRASCQTHEQAWHMNEIIDRSTIKARAMVAAAVQAISSFNGKDDTTEKIEEAIDHVNDRLRLDDSGTPIPQDLKQEDSSSLNAQIPSELISKCVATLLMIQKCTERQFPPSDVAQILDSSVASLKPRSSKNLPVYTEIQTKAEVSQEQADGRTEDQNLDAQAQADANEGATATGEENLDVQADGNEEILGGENLQPTENVNIDDQEDSMLTTFDPKTWENLDNSKRDILIEKGPVREMNLQFPSDPSNRRFSYAYYSRKLNNGEVVDRKWLVYSKHVDRVYCFCCKLFNSNQNKALLASAGVRDWKHLSDKLKQHENSQEHLKNMNTWNDLRIRLSKNQTIDAEMQREIVKEKERWRQVLKILTDNVERFTVKPLSDTRWENRTKSVQPIRYQAPQIRSALKEVERTSSDDPKAVSEAESLVTAIENFEFLVGMVIWDDILSTINMVSKKLQSPIVCLDATLKQIQGVTSYFQKYRDTGFSASIETAKSIASSMNVDPTFPTKRQGKRKKHFDEENDETEELQFSAIESFKFEYFLVIVDHAIASLTSRFDQLKKFEEIFGFLFNSENLKSLDNSDLHKCCTIFLNKFSHDSKSDVELDDLFAELKVLQVTLPDELMSASQILHFVKVADCYPNVSIVYRILLTIPVTVVSAERSFSKLKLLKNCLRSTMLQERLNGLAMCSIEKDILDKIDLDVVLEDFASRNARRQFFKKN</sequence>
<evidence type="ECO:0000256" key="1">
    <source>
        <dbReference type="ARBA" id="ARBA00004123"/>
    </source>
</evidence>
<feature type="compositionally biased region" description="Low complexity" evidence="3">
    <location>
        <begin position="490"/>
        <end position="502"/>
    </location>
</feature>
<dbReference type="CDD" id="cd00167">
    <property type="entry name" value="SANT"/>
    <property type="match status" value="1"/>
</dbReference>
<feature type="region of interest" description="Disordered" evidence="3">
    <location>
        <begin position="119"/>
        <end position="149"/>
    </location>
</feature>